<dbReference type="CDD" id="cd10567">
    <property type="entry name" value="SWIB-MDM2_like"/>
    <property type="match status" value="1"/>
</dbReference>
<dbReference type="EMBL" id="HBEK01007385">
    <property type="protein sequence ID" value="CAD8394031.1"/>
    <property type="molecule type" value="Transcribed_RNA"/>
</dbReference>
<protein>
    <recommendedName>
        <fullName evidence="1">SWIB domain-containing protein</fullName>
    </recommendedName>
</protein>
<dbReference type="InterPro" id="IPR019835">
    <property type="entry name" value="SWIB_domain"/>
</dbReference>
<dbReference type="Pfam" id="PF02201">
    <property type="entry name" value="SWIB"/>
    <property type="match status" value="1"/>
</dbReference>
<proteinExistence type="predicted"/>
<feature type="domain" description="SWIB" evidence="1">
    <location>
        <begin position="34"/>
        <end position="97"/>
    </location>
</feature>
<evidence type="ECO:0000313" key="2">
    <source>
        <dbReference type="EMBL" id="CAD8394031.1"/>
    </source>
</evidence>
<dbReference type="SMART" id="SM00151">
    <property type="entry name" value="SWIB"/>
    <property type="match status" value="1"/>
</dbReference>
<dbReference type="SUPFAM" id="SSF47592">
    <property type="entry name" value="SWIB/MDM2 domain"/>
    <property type="match status" value="1"/>
</dbReference>
<accession>A0A7S0BHK0</accession>
<sequence>MNSVLSKVSRVASPAYSGHVRNLARGADKSGSAFYKTYELKPEMASFLGQSSMTSQAALKALYDYINANGLRSGKTITCDSKLKAISGKTEMTPPDVMKMMWQNLVR</sequence>
<gene>
    <name evidence="2" type="ORF">RMAR0315_LOCUS4016</name>
</gene>
<dbReference type="Gene3D" id="1.10.245.10">
    <property type="entry name" value="SWIB/MDM2 domain"/>
    <property type="match status" value="1"/>
</dbReference>
<organism evidence="2">
    <name type="scientific">Rhodosorus marinus</name>
    <dbReference type="NCBI Taxonomy" id="101924"/>
    <lineage>
        <taxon>Eukaryota</taxon>
        <taxon>Rhodophyta</taxon>
        <taxon>Stylonematophyceae</taxon>
        <taxon>Stylonematales</taxon>
        <taxon>Stylonemataceae</taxon>
        <taxon>Rhodosorus</taxon>
    </lineage>
</organism>
<name>A0A7S0BHK0_9RHOD</name>
<dbReference type="AlphaFoldDB" id="A0A7S0BHK0"/>
<dbReference type="PANTHER" id="PTHR13844">
    <property type="entry name" value="SWI/SNF-RELATED MATRIX-ASSOCIATED ACTIN-DEPENDENT REGULATOR OF CHROMATIN SUBFAMILY D"/>
    <property type="match status" value="1"/>
</dbReference>
<dbReference type="InterPro" id="IPR036885">
    <property type="entry name" value="SWIB_MDM2_dom_sf"/>
</dbReference>
<dbReference type="InterPro" id="IPR003121">
    <property type="entry name" value="SWIB_MDM2_domain"/>
</dbReference>
<reference evidence="2" key="1">
    <citation type="submission" date="2021-01" db="EMBL/GenBank/DDBJ databases">
        <authorList>
            <person name="Corre E."/>
            <person name="Pelletier E."/>
            <person name="Niang G."/>
            <person name="Scheremetjew M."/>
            <person name="Finn R."/>
            <person name="Kale V."/>
            <person name="Holt S."/>
            <person name="Cochrane G."/>
            <person name="Meng A."/>
            <person name="Brown T."/>
            <person name="Cohen L."/>
        </authorList>
    </citation>
    <scope>NUCLEOTIDE SEQUENCE</scope>
    <source>
        <strain evidence="2">UTEX LB 2760</strain>
    </source>
</reference>
<evidence type="ECO:0000259" key="1">
    <source>
        <dbReference type="SMART" id="SM00151"/>
    </source>
</evidence>